<evidence type="ECO:0000256" key="6">
    <source>
        <dbReference type="ARBA" id="ARBA00023002"/>
    </source>
</evidence>
<protein>
    <recommendedName>
        <fullName evidence="3">thioredoxin-dependent peroxiredoxin</fullName>
        <ecNumber evidence="3">1.11.1.24</ecNumber>
    </recommendedName>
    <alternativeName>
        <fullName evidence="9">Thioredoxin peroxidase</fullName>
    </alternativeName>
    <alternativeName>
        <fullName evidence="11">Thioredoxin-dependent peroxiredoxin Bcp</fullName>
    </alternativeName>
</protein>
<dbReference type="CDD" id="cd03017">
    <property type="entry name" value="PRX_BCP"/>
    <property type="match status" value="1"/>
</dbReference>
<reference evidence="15" key="2">
    <citation type="journal article" date="2021" name="PeerJ">
        <title>Extensive microbial diversity within the chicken gut microbiome revealed by metagenomics and culture.</title>
        <authorList>
            <person name="Gilroy R."/>
            <person name="Ravi A."/>
            <person name="Getino M."/>
            <person name="Pursley I."/>
            <person name="Horton D.L."/>
            <person name="Alikhan N.F."/>
            <person name="Baker D."/>
            <person name="Gharbi K."/>
            <person name="Hall N."/>
            <person name="Watson M."/>
            <person name="Adriaenssens E.M."/>
            <person name="Foster-Nyarko E."/>
            <person name="Jarju S."/>
            <person name="Secka A."/>
            <person name="Antonio M."/>
            <person name="Oren A."/>
            <person name="Chaudhuri R.R."/>
            <person name="La Ragione R."/>
            <person name="Hildebrand F."/>
            <person name="Pallen M.J."/>
        </authorList>
    </citation>
    <scope>NUCLEOTIDE SEQUENCE</scope>
    <source>
        <strain evidence="15">B1-8020</strain>
    </source>
</reference>
<dbReference type="InterPro" id="IPR013766">
    <property type="entry name" value="Thioredoxin_domain"/>
</dbReference>
<sequence>MMLKIGDKAPDFTGKDQDGNAIRLEDFAGKKLVLYFYPKDNTPGCTAEACDLRDNYERFISEGYAIVGVSRDSEASHKRFIEKHSLPFPLISDPSTEILQAYEAWGEKKNYGKVTVGTLRKTYVIDENGFITDIVTKVDTKAHASQILK</sequence>
<dbReference type="PROSITE" id="PS51352">
    <property type="entry name" value="THIOREDOXIN_2"/>
    <property type="match status" value="1"/>
</dbReference>
<evidence type="ECO:0000259" key="14">
    <source>
        <dbReference type="PROSITE" id="PS51352"/>
    </source>
</evidence>
<dbReference type="PIRSF" id="PIRSF000239">
    <property type="entry name" value="AHPC"/>
    <property type="match status" value="1"/>
</dbReference>
<evidence type="ECO:0000256" key="5">
    <source>
        <dbReference type="ARBA" id="ARBA00022862"/>
    </source>
</evidence>
<reference evidence="15" key="1">
    <citation type="submission" date="2020-10" db="EMBL/GenBank/DDBJ databases">
        <authorList>
            <person name="Gilroy R."/>
        </authorList>
    </citation>
    <scope>NUCLEOTIDE SEQUENCE</scope>
    <source>
        <strain evidence="15">B1-8020</strain>
    </source>
</reference>
<dbReference type="GO" id="GO:0034599">
    <property type="term" value="P:cellular response to oxidative stress"/>
    <property type="evidence" value="ECO:0007669"/>
    <property type="project" value="TreeGrafter"/>
</dbReference>
<gene>
    <name evidence="15" type="primary">bcp</name>
    <name evidence="15" type="ORF">IAB81_00835</name>
</gene>
<feature type="active site" description="Cysteine sulfenic acid (-SOH) intermediate; for peroxidase activity" evidence="13">
    <location>
        <position position="45"/>
    </location>
</feature>
<dbReference type="NCBIfam" id="NF006960">
    <property type="entry name" value="PRK09437.1"/>
    <property type="match status" value="1"/>
</dbReference>
<comment type="catalytic activity">
    <reaction evidence="12">
        <text>a hydroperoxide + [thioredoxin]-dithiol = an alcohol + [thioredoxin]-disulfide + H2O</text>
        <dbReference type="Rhea" id="RHEA:62620"/>
        <dbReference type="Rhea" id="RHEA-COMP:10698"/>
        <dbReference type="Rhea" id="RHEA-COMP:10700"/>
        <dbReference type="ChEBI" id="CHEBI:15377"/>
        <dbReference type="ChEBI" id="CHEBI:29950"/>
        <dbReference type="ChEBI" id="CHEBI:30879"/>
        <dbReference type="ChEBI" id="CHEBI:35924"/>
        <dbReference type="ChEBI" id="CHEBI:50058"/>
        <dbReference type="EC" id="1.11.1.24"/>
    </reaction>
</comment>
<dbReference type="InterPro" id="IPR036249">
    <property type="entry name" value="Thioredoxin-like_sf"/>
</dbReference>
<evidence type="ECO:0000256" key="10">
    <source>
        <dbReference type="ARBA" id="ARBA00038489"/>
    </source>
</evidence>
<evidence type="ECO:0000256" key="11">
    <source>
        <dbReference type="ARBA" id="ARBA00042639"/>
    </source>
</evidence>
<evidence type="ECO:0000256" key="12">
    <source>
        <dbReference type="ARBA" id="ARBA00049091"/>
    </source>
</evidence>
<dbReference type="InterPro" id="IPR000866">
    <property type="entry name" value="AhpC/TSA"/>
</dbReference>
<organism evidence="15 16">
    <name type="scientific">Candidatus Merdivivens pullicola</name>
    <dbReference type="NCBI Taxonomy" id="2840872"/>
    <lineage>
        <taxon>Bacteria</taxon>
        <taxon>Pseudomonadati</taxon>
        <taxon>Bacteroidota</taxon>
        <taxon>Bacteroidia</taxon>
        <taxon>Bacteroidales</taxon>
        <taxon>Muribaculaceae</taxon>
        <taxon>Muribaculaceae incertae sedis</taxon>
        <taxon>Candidatus Merdivivens</taxon>
    </lineage>
</organism>
<dbReference type="InterPro" id="IPR050924">
    <property type="entry name" value="Peroxiredoxin_BCP/PrxQ"/>
</dbReference>
<evidence type="ECO:0000313" key="15">
    <source>
        <dbReference type="EMBL" id="MBO8472163.1"/>
    </source>
</evidence>
<dbReference type="Pfam" id="PF00578">
    <property type="entry name" value="AhpC-TSA"/>
    <property type="match status" value="1"/>
</dbReference>
<dbReference type="GO" id="GO:0008379">
    <property type="term" value="F:thioredoxin peroxidase activity"/>
    <property type="evidence" value="ECO:0007669"/>
    <property type="project" value="TreeGrafter"/>
</dbReference>
<dbReference type="Proteomes" id="UP000823604">
    <property type="component" value="Unassembled WGS sequence"/>
</dbReference>
<dbReference type="FunFam" id="3.40.30.10:FF:000007">
    <property type="entry name" value="Thioredoxin-dependent thiol peroxidase"/>
    <property type="match status" value="1"/>
</dbReference>
<comment type="function">
    <text evidence="1">Thiol-specific peroxidase that catalyzes the reduction of hydrogen peroxide and organic hydroperoxides to water and alcohols, respectively. Plays a role in cell protection against oxidative stress by detoxifying peroxides and as sensor of hydrogen peroxide-mediated signaling events.</text>
</comment>
<keyword evidence="7" id="KW-1015">Disulfide bond</keyword>
<dbReference type="InterPro" id="IPR024706">
    <property type="entry name" value="Peroxiredoxin_AhpC-typ"/>
</dbReference>
<dbReference type="GO" id="GO:0005737">
    <property type="term" value="C:cytoplasm"/>
    <property type="evidence" value="ECO:0007669"/>
    <property type="project" value="TreeGrafter"/>
</dbReference>
<comment type="subunit">
    <text evidence="2">Monomer.</text>
</comment>
<dbReference type="SUPFAM" id="SSF52833">
    <property type="entry name" value="Thioredoxin-like"/>
    <property type="match status" value="1"/>
</dbReference>
<keyword evidence="8" id="KW-0676">Redox-active center</keyword>
<feature type="domain" description="Thioredoxin" evidence="14">
    <location>
        <begin position="3"/>
        <end position="149"/>
    </location>
</feature>
<evidence type="ECO:0000256" key="1">
    <source>
        <dbReference type="ARBA" id="ARBA00003330"/>
    </source>
</evidence>
<evidence type="ECO:0000256" key="4">
    <source>
        <dbReference type="ARBA" id="ARBA00022559"/>
    </source>
</evidence>
<evidence type="ECO:0000313" key="16">
    <source>
        <dbReference type="Proteomes" id="UP000823604"/>
    </source>
</evidence>
<dbReference type="AlphaFoldDB" id="A0A9D9IG98"/>
<evidence type="ECO:0000256" key="8">
    <source>
        <dbReference type="ARBA" id="ARBA00023284"/>
    </source>
</evidence>
<evidence type="ECO:0000256" key="2">
    <source>
        <dbReference type="ARBA" id="ARBA00011245"/>
    </source>
</evidence>
<keyword evidence="6" id="KW-0560">Oxidoreductase</keyword>
<keyword evidence="5" id="KW-0049">Antioxidant</keyword>
<dbReference type="PANTHER" id="PTHR42801">
    <property type="entry name" value="THIOREDOXIN-DEPENDENT PEROXIDE REDUCTASE"/>
    <property type="match status" value="1"/>
</dbReference>
<evidence type="ECO:0000256" key="9">
    <source>
        <dbReference type="ARBA" id="ARBA00032824"/>
    </source>
</evidence>
<dbReference type="Gene3D" id="3.40.30.10">
    <property type="entry name" value="Glutaredoxin"/>
    <property type="match status" value="1"/>
</dbReference>
<evidence type="ECO:0000256" key="7">
    <source>
        <dbReference type="ARBA" id="ARBA00023157"/>
    </source>
</evidence>
<proteinExistence type="inferred from homology"/>
<evidence type="ECO:0000256" key="13">
    <source>
        <dbReference type="PIRSR" id="PIRSR000239-1"/>
    </source>
</evidence>
<comment type="similarity">
    <text evidence="10">Belongs to the peroxiredoxin family. BCP/PrxQ subfamily.</text>
</comment>
<name>A0A9D9IG98_9BACT</name>
<dbReference type="EMBL" id="JADIMA010000008">
    <property type="protein sequence ID" value="MBO8472163.1"/>
    <property type="molecule type" value="Genomic_DNA"/>
</dbReference>
<comment type="caution">
    <text evidence="15">The sequence shown here is derived from an EMBL/GenBank/DDBJ whole genome shotgun (WGS) entry which is preliminary data.</text>
</comment>
<keyword evidence="4 15" id="KW-0575">Peroxidase</keyword>
<dbReference type="PANTHER" id="PTHR42801:SF4">
    <property type="entry name" value="AHPC_TSA FAMILY PROTEIN"/>
    <property type="match status" value="1"/>
</dbReference>
<dbReference type="GO" id="GO:0045454">
    <property type="term" value="P:cell redox homeostasis"/>
    <property type="evidence" value="ECO:0007669"/>
    <property type="project" value="TreeGrafter"/>
</dbReference>
<accession>A0A9D9IG98</accession>
<dbReference type="EC" id="1.11.1.24" evidence="3"/>
<evidence type="ECO:0000256" key="3">
    <source>
        <dbReference type="ARBA" id="ARBA00013017"/>
    </source>
</evidence>